<keyword evidence="1" id="KW-0175">Coiled coil</keyword>
<proteinExistence type="predicted"/>
<evidence type="ECO:0000313" key="5">
    <source>
        <dbReference type="Proteomes" id="UP000276133"/>
    </source>
</evidence>
<dbReference type="GO" id="GO:0000932">
    <property type="term" value="C:P-body"/>
    <property type="evidence" value="ECO:0007669"/>
    <property type="project" value="TreeGrafter"/>
</dbReference>
<gene>
    <name evidence="4" type="ORF">BpHYR1_044001</name>
</gene>
<dbReference type="InterPro" id="IPR050785">
    <property type="entry name" value="PAN2-PAN3_catalytic_subunit"/>
</dbReference>
<sequence>MDPDGSYQPINDYVEIQTIYDSSFECAITTASFDDTQELFWTGNNEGRVTSYYSTGLSKYTSFVVKPGPNRDIKQVFPSVNNDIFVLTSDTLFNYSKFGVNNFRHSEVSFQNLQCLFLNQQQRFFMGGFCDFIYDFDIDRLRILRQLSISDEQSDCILIKSTTPDHSSKNGILFTGSSNGKIILRDTFTLKSIHKFHPHSGSLSDFDIQGNNLVSCGFSQTRTGNLCVDRFVMIYDLRMMRALNPVQMLIEPVFLHYIPGFSSLVSVASQSGCFQLVDTSLMSTPSPFYQAQCLVPGLATTFSKSSNSQFFAFGHSTGSIHLFSNSDSGFFNDFSNPTYFADPPELNPEGFIDINHEMAPISSVPVPVTSHMVASKWHSKDTNSKYRPTPKINAELTDSARVIHNIMSVPNKVDLKRNEIFNNDYEKMLGQMEEESSKTCINLDDLYKEVLEMCFILEKIISELNNFITNSYFKFLEMSEANAETAKPRQLGDDNVAKLVDEEKEKYRSIPKGKFKSGRVWKEANHKFSDLVLQNSQRSSWKKKMDLKNHKKELKSYENRLKEEKKEKKLELVRRQKINEERRKENERKAEIVQTVKNKAKLKRIKKKMLRKVAAAKKSKNKKPQN</sequence>
<protein>
    <submittedName>
        <fullName evidence="4">PAB-dependent poly(A)-specific ribonuclease subunit PAN2 isoform X1</fullName>
    </submittedName>
</protein>
<comment type="caution">
    <text evidence="4">The sequence shown here is derived from an EMBL/GenBank/DDBJ whole genome shotgun (WGS) entry which is preliminary data.</text>
</comment>
<dbReference type="PANTHER" id="PTHR15728">
    <property type="entry name" value="DEADENYLATION COMPLEX CATALYTIC SUBUNIT PAN2"/>
    <property type="match status" value="1"/>
</dbReference>
<feature type="region of interest" description="Disordered" evidence="2">
    <location>
        <begin position="598"/>
        <end position="626"/>
    </location>
</feature>
<dbReference type="GO" id="GO:0004535">
    <property type="term" value="F:poly(A)-specific ribonuclease activity"/>
    <property type="evidence" value="ECO:0007669"/>
    <property type="project" value="TreeGrafter"/>
</dbReference>
<dbReference type="STRING" id="10195.A0A3M7PUC3"/>
<dbReference type="InterPro" id="IPR036322">
    <property type="entry name" value="WD40_repeat_dom_sf"/>
</dbReference>
<evidence type="ECO:0000256" key="1">
    <source>
        <dbReference type="SAM" id="Coils"/>
    </source>
</evidence>
<dbReference type="Proteomes" id="UP000276133">
    <property type="component" value="Unassembled WGS sequence"/>
</dbReference>
<evidence type="ECO:0000313" key="4">
    <source>
        <dbReference type="EMBL" id="RNA02564.1"/>
    </source>
</evidence>
<organism evidence="4 5">
    <name type="scientific">Brachionus plicatilis</name>
    <name type="common">Marine rotifer</name>
    <name type="synonym">Brachionus muelleri</name>
    <dbReference type="NCBI Taxonomy" id="10195"/>
    <lineage>
        <taxon>Eukaryota</taxon>
        <taxon>Metazoa</taxon>
        <taxon>Spiralia</taxon>
        <taxon>Gnathifera</taxon>
        <taxon>Rotifera</taxon>
        <taxon>Eurotatoria</taxon>
        <taxon>Monogononta</taxon>
        <taxon>Pseudotrocha</taxon>
        <taxon>Ploima</taxon>
        <taxon>Brachionidae</taxon>
        <taxon>Brachionus</taxon>
    </lineage>
</organism>
<feature type="domain" description="PAN2-PAN3 deadenylation complex catalytic subunit PAN2 N-terminal" evidence="3">
    <location>
        <begin position="26"/>
        <end position="323"/>
    </location>
</feature>
<dbReference type="Pfam" id="PF20770">
    <property type="entry name" value="PAN2_N"/>
    <property type="match status" value="1"/>
</dbReference>
<keyword evidence="5" id="KW-1185">Reference proteome</keyword>
<feature type="coiled-coil region" evidence="1">
    <location>
        <begin position="544"/>
        <end position="595"/>
    </location>
</feature>
<dbReference type="AlphaFoldDB" id="A0A3M7PUC3"/>
<name>A0A3M7PUC3_BRAPC</name>
<dbReference type="GO" id="GO:0000289">
    <property type="term" value="P:nuclear-transcribed mRNA poly(A) tail shortening"/>
    <property type="evidence" value="ECO:0007669"/>
    <property type="project" value="TreeGrafter"/>
</dbReference>
<accession>A0A3M7PUC3</accession>
<evidence type="ECO:0000259" key="3">
    <source>
        <dbReference type="Pfam" id="PF20770"/>
    </source>
</evidence>
<dbReference type="GO" id="GO:0031251">
    <property type="term" value="C:PAN complex"/>
    <property type="evidence" value="ECO:0007669"/>
    <property type="project" value="TreeGrafter"/>
</dbReference>
<dbReference type="EMBL" id="REGN01008837">
    <property type="protein sequence ID" value="RNA02564.1"/>
    <property type="molecule type" value="Genomic_DNA"/>
</dbReference>
<dbReference type="PANTHER" id="PTHR15728:SF0">
    <property type="entry name" value="PAN2-PAN3 DEADENYLATION COMPLEX CATALYTIC SUBUNIT PAN2"/>
    <property type="match status" value="1"/>
</dbReference>
<dbReference type="InterPro" id="IPR048841">
    <property type="entry name" value="PAN2_N"/>
</dbReference>
<reference evidence="4 5" key="1">
    <citation type="journal article" date="2018" name="Sci. Rep.">
        <title>Genomic signatures of local adaptation to the degree of environmental predictability in rotifers.</title>
        <authorList>
            <person name="Franch-Gras L."/>
            <person name="Hahn C."/>
            <person name="Garcia-Roger E.M."/>
            <person name="Carmona M.J."/>
            <person name="Serra M."/>
            <person name="Gomez A."/>
        </authorList>
    </citation>
    <scope>NUCLEOTIDE SEQUENCE [LARGE SCALE GENOMIC DNA]</scope>
    <source>
        <strain evidence="4">HYR1</strain>
    </source>
</reference>
<dbReference type="SUPFAM" id="SSF50978">
    <property type="entry name" value="WD40 repeat-like"/>
    <property type="match status" value="1"/>
</dbReference>
<evidence type="ECO:0000256" key="2">
    <source>
        <dbReference type="SAM" id="MobiDB-lite"/>
    </source>
</evidence>
<dbReference type="OrthoDB" id="16516at2759"/>
<dbReference type="Gene3D" id="2.130.10.10">
    <property type="entry name" value="YVTN repeat-like/Quinoprotein amine dehydrogenase"/>
    <property type="match status" value="1"/>
</dbReference>
<dbReference type="InterPro" id="IPR015943">
    <property type="entry name" value="WD40/YVTN_repeat-like_dom_sf"/>
</dbReference>